<evidence type="ECO:0000259" key="3">
    <source>
        <dbReference type="Pfam" id="PF25036"/>
    </source>
</evidence>
<dbReference type="SUPFAM" id="SSF50156">
    <property type="entry name" value="PDZ domain-like"/>
    <property type="match status" value="1"/>
</dbReference>
<keyword evidence="5" id="KW-1185">Reference proteome</keyword>
<dbReference type="InterPro" id="IPR026847">
    <property type="entry name" value="VPS13"/>
</dbReference>
<evidence type="ECO:0000256" key="2">
    <source>
        <dbReference type="SAM" id="MobiDB-lite"/>
    </source>
</evidence>
<feature type="compositionally biased region" description="Polar residues" evidence="2">
    <location>
        <begin position="158"/>
        <end position="181"/>
    </location>
</feature>
<feature type="region of interest" description="Disordered" evidence="2">
    <location>
        <begin position="132"/>
        <end position="181"/>
    </location>
</feature>
<feature type="compositionally biased region" description="Low complexity" evidence="2">
    <location>
        <begin position="144"/>
        <end position="154"/>
    </location>
</feature>
<feature type="compositionally biased region" description="Low complexity" evidence="2">
    <location>
        <begin position="688"/>
        <end position="697"/>
    </location>
</feature>
<dbReference type="Proteomes" id="UP001165065">
    <property type="component" value="Unassembled WGS sequence"/>
</dbReference>
<dbReference type="InterPro" id="IPR036034">
    <property type="entry name" value="PDZ_sf"/>
</dbReference>
<dbReference type="InterPro" id="IPR009543">
    <property type="entry name" value="VPS13_VAB"/>
</dbReference>
<dbReference type="GO" id="GO:0006623">
    <property type="term" value="P:protein targeting to vacuole"/>
    <property type="evidence" value="ECO:0007669"/>
    <property type="project" value="TreeGrafter"/>
</dbReference>
<evidence type="ECO:0000256" key="1">
    <source>
        <dbReference type="ARBA" id="ARBA00006545"/>
    </source>
</evidence>
<comment type="similarity">
    <text evidence="1">Belongs to the VPS13 family.</text>
</comment>
<feature type="region of interest" description="Disordered" evidence="2">
    <location>
        <begin position="1506"/>
        <end position="1531"/>
    </location>
</feature>
<feature type="region of interest" description="Disordered" evidence="2">
    <location>
        <begin position="747"/>
        <end position="769"/>
    </location>
</feature>
<sequence length="4477" mass="492886">MEAFRQRAFTMVLQHCGDWLLDFKKDNLSILKTSLLNGKIEIEGLKLDLDKVNTALQRKFPGMPFKVTSAKISKVFLEFNFAVLLDFLTKPDSKEKMRIVIEHVEIEVGVMTEECLDAEDIAFLRTSVILSSSSTTPPEPPSSSPLSAPSSTNPDSNPPANFLSSWWSRPPSSGDSSQQASTTIKEELYNTYHEQLEREAKRERDETLPDHVTVWDISASISSLTIQADEKITNKKNSFFFTLKDLLVEDLTTTNSHYPYLMAPKTTTVNYDLNTLTASPPPSSPVTSAEITILVSKSPSPRKITLTAVVSPHEVTYSTHAYESLSAMLSSEELSSLQSYRNNAAAAMHRFSNKQKDLLINTLKTKPELEVKVSIAAPLIIIPEELDRSNLVNNSAMIVDFGTLDFHSAPSSSPSYDSFALNLANLQVLSTTSRYSQTASAPFSSLIEPFALTFGIQSLKDKAQTQAPKLNISANLPRISFNITASVVRLIKRLEDKWRSKKEDRRGARRRRRASLSSQHAASHIIPSQPLDSDSPNPPTIVFDFTAPLIKFNLANDVEGRNNHRQKPPKETCQADVLLLTITGIKTSFIKYKLQGSQITASLKSLDVVDLYQRGPKPFSKLLSSTPPEPSLNPLNTSDFITITINDSLPETPGKQIDLKFHELYVNWNPETMAAIFYTIKIPKQIRSSSSPLDDLPPATPERASSPAFSCSSYASDDFFDANDDSDLEDPFEDSLTPKSPLNFFSPSANFDRNDEHRPISPLDEAPNYLPRSSVTQAQMKPFKLKLTLKKLHVLFNKDSRKRRLFKAEVDATSVVFVKKETGGHRTDASLGNFTLSDNSTVGGTLYEQLIGLKTDRALAPDESSLTIRFETYDRENEEEGVKIDQMDGTVENCDSFLSLKLSPMKFVYMQQMWLEIIDYFFTGILGSEVWGGFNAEEEEQILLEAIMAKLKNPQRPSASSSFHGDQFTYLPDSDADGLRFLKFDIDIQSPILILPVHYRSRSNLQLDIGRLHVANYQRGEEEVDTINPDPNAMRMQYYNNCNISASPISLISSLASDKTTLTSADSPIDLSINIRWPMGDVIDRIVPRWTINCVFAPLSATLRRKDYALLCHMIGVNIQEDTRNMEEWIDLMKKRRISLTSEDSAGAYKDDDAFILYGYDIKNGTPTTYAFVIDVSNITLNFVADEDPQQGVADIVCRDLQWSLTKRRDFITHQILSCGSITLKQTSKETKLAEFSEILLPLEDCTGMKRTPSSGGLNASFGEAAPETEDPESSIPKTHNTSSTPQLLFTSISKPCGDNVKSLFIHDACIYFVYPTWMTVKSYFTNLPRAEILSVKAAREIIILNGEFFSTLSDTDLIAIKEEDEKKNILVELPFTTFQFRLLLSSARVVFPVDASRSDCDGVTLRCDADFLYEKLEEGGGNMDLFVHGLEVFTGVAKNPRRYSSNSSLLYPLSLRIKKLAGSADIAARTEVDIEVVKAKAKYTDLSLAVNVVVGLMSDIKDGSLGTNQAQPPPVDPSAESNSAPANSLSSSTATSVHCSGLSLLIIDNSERHFVGSKDLLSLSIADVSYKAEVSAEDEITLLVLRKLEVVDFLQSKFSPFRLLACSYANEMKGSENTESLDIGSDDGYSSRLGWGAFCTKKGKDWGYDSHPTINIPDIDENGTGDNLITIKKMANSLSGVNVDIRCNTLVFQWNPGTVIALQRFLGRLMKEARSVKRDEGEREKIIEDYKGHHGGHSSKEKENEKTGIKLSLKSLGVCMNKEHQGRRLMRLDLEDISVGFNSNEDGSKKVSASICALEATDPSTILADPNREVLRKMGPSNILQIVYCRGGSGDEFVSEAKKLGAPSFFSSDHYSSSLLVVLSSFRFNYLNSRTIELLDYLSNGLPGRGMGYTRSKAEDFYREKKDNLAIGLKVGAPELVTPRSCTSHDTTKCKLGDVSFSSWVEDGGRRARGKVDGFGGGDILKKSVNLVVDIVEKQGGLVEVAASISNVEATIKYSDWCLFHSIMMENLKLIDQRRSENLERDEELGLIEGSRRVRYWVKRDANDKKAGIRLKATIKQEAFQIVLVRNDDLVTSSDGSVYELCKVSLSQVECSMNFEARARSTMQINIKRFNLVDLAGRSGAFRDLVKGGREDDTEEIVITVGLGGDRETHVGLWLHDLTVFALVKPMVELAEFFKVAWPVGGVGREEEKEVTSQGEKGDKAKKEEEEEDDDEDEDEDDEDVHDSDNDGTEAGGGVVKIARFRLEITAHKPRLFLLVDELNPNTRALVLRGLAKVSIVKGVASVDSKEGDPTAFGTMLPLDKVIKYKACSVKIDRLESYVNPGIDQHDLGSALGIAIIEPVSCESEYRMEKRSLHPNVRTMSFRLSGVKTMVSYTDISLINIVLKRWSVARAEAKSIRKKGAKLIEEGRAERERLKLEEKRALELEGEREGKLEDEWKGIGLGADTSDLQREECFDVVFSNKGKLGLILRKLGRNIVVETVKSPANTLGIEVGDRLVSVDGLSVRRTEFKTVTEMLGMLPRPMTVRFGRLQTKENETSMDINSQNGTSFTAKFYDKFTGISVKDSPHGVFMVVVSAVDETTYKRATTMVSPGEEVKCVSGAPVPKVGAVIRSINGIMCNTLTREEIAKWLSGKTVGGGDGSGPTLVVEFMELPSYALGTVDRGSATVEGFKVTIIDDREGRDMPLLKALVEKVQVEFERASANGSLILKRGEGRGGLIYEHASLMEGGVEVRDSLKRGLVKRLSVDFLVGLENYNPRVGTWEPLVEVTWFNVGVEVVGRDERVRRMKQSAVSVSVENPLMLNISDAGLEVVGSLARSVSASLASTEDIETKERAGLGADEGGVNESKSVMATATAGAALAIAKKGRGIGEEVVKPYVLRNRTGGKISFTAKKRTEKLTVVENGEEAVFGHNKFDVRRDANGAAMVRTYDDKLPKLALEIEGLGVLEDLPIDKVGVVVREVGGFKVAWRVEVEQNRRVMTVSSALRIVGALEGDFILQIGIMREGRCEVVGETSKGIGVELPLNKARSDCVDVRVRLKEIGEDGEGDWSASSLLEKSYDGVQSVTMTGSKSGKVVCRTWDGRAMHVCCIADDGVEEHGFLTVHLYASLSVENLLPKGLYFELADGLPAVDEDSVQQLMSCSMKSEEFVDCLGCDVNSCMPTVRFRVAGLQWSEWVDLPSAHRIGRDGKRKGKEDDKKTWLGATVELVSQARDDNRTPFNVGIRVGRKNVGGSFVDALSVVLYVDCWIENWTGLDLMIGAPAEQIFREGDSMIANQSVGGSAMEAAAVLSDLVSVFDVGDKGKRLDEAEEGNFWVLPLQNGDEVWEEVFEYCELGIDGQVNYSWWGGENSRFKRDHRKAMTCPEGWRWEGGWRVCKAGGVNSEGWESCKSLNGGVVGGFKGARSFDASHPVRRRRFARLRVRVEEVTKDSCPLQLHHPLRYKQRGKGVGGVVDSIATNREDDSFLVSMKVKDTLWSNPISISPTNMKSNVVSIFECRYMGLPGRPGGALGVHDLCYWSTRNGIGGVNVVIDCRFVVKNTSKLVNLELKQAGTDKVVKLSMGKSVKWSWADRRLERKICVRIGGDKAWKWSGGFRIDSVGTTPIRIEGAELLGEGKDEERVIKTLLAHSSVRRGTAHTGAILTLREESRESAFITFDNTSPWPLFVKQESAAAEDNKGGGEIFYRGLNQFGWERPTLAAGEEDMILRLGLSPLDGDGADARFLTVRVGDSVRLSPHKIREVIKRGTESNAMQHCRVFCYVVSDGPRRIIKVRLVRVAVSLGSEVGTLFRKNQQELGLGGTGGGWEAKWRSNLDFAVEETLVLVSGRDGGLLDIEECANLLRRREGEGERKVNAKKDFRFFVFLNVGEMVVSVIDNVPSEIALVVLKGMRTALRWTKLMEEEAVLNCGVKYLQLDNHVAGCPYPVAIHPVDIDFNSEKDFITITGVLSGGGGVGGISNVRHLDVKVMNVAVKMDIVFVVRMQMMWLKAKRCFGKGGVVGWESREILDSLMGRGWVEPVEREGGREKRFYFDAVRVHGFSIVVSVNTPRALREEEKFLEGSLAAGINEAVRKGDVGINDRGVDVVIGGHNKTAASVLTGLFKNLVFDNLLKLEGANIALDQVVLRHHFAEGVGDLSSLLVPFYKNSLKRNLPSLFGAMSAFGNPLGLIKGIGDGASDFFNSNVDGIKRSVEEMNPRYAVRGIYEGSTSLGKGVVGGLAQSAGSITSTIGSNLSALTLDSKFKSRRQENMGQEGPHTLLESIGSGGGKIIDGVLEGFGGVVLQPMRGAEKHGAKGFGTGVVRGLTGLVFKPFVGVADGLSDVLKGVEAGVGFGGGEGVEGWEEMGGRGGTRVWRPRRAIYGRAIRHYNGDDAAGSRLLMRTSMGKAKFERMFLMKETASGGNLYILVGDIGVVFVDGEGEERASVYFRDVHRCGIVERGGERVLVLVTTGGSKEIGLGEEKGVEELVELINERSGEGGV</sequence>
<feature type="compositionally biased region" description="Basic and acidic residues" evidence="2">
    <location>
        <begin position="2190"/>
        <end position="2209"/>
    </location>
</feature>
<dbReference type="OrthoDB" id="428159at2759"/>
<gene>
    <name evidence="4" type="ORF">TrCOL_g5822</name>
</gene>
<feature type="compositionally biased region" description="Acidic residues" evidence="2">
    <location>
        <begin position="2210"/>
        <end position="2233"/>
    </location>
</feature>
<dbReference type="PANTHER" id="PTHR16166">
    <property type="entry name" value="VACUOLAR PROTEIN SORTING-ASSOCIATED PROTEIN VPS13"/>
    <property type="match status" value="1"/>
</dbReference>
<protein>
    <recommendedName>
        <fullName evidence="3">Vacuolar protein sorting-associated protein 13 VPS13 adaptor binding domain-containing protein</fullName>
    </recommendedName>
</protein>
<accession>A0A9W7GL22</accession>
<proteinExistence type="inferred from homology"/>
<feature type="region of interest" description="Disordered" evidence="2">
    <location>
        <begin position="688"/>
        <end position="710"/>
    </location>
</feature>
<evidence type="ECO:0000313" key="5">
    <source>
        <dbReference type="Proteomes" id="UP001165065"/>
    </source>
</evidence>
<dbReference type="PANTHER" id="PTHR16166:SF93">
    <property type="entry name" value="INTERMEMBRANE LIPID TRANSFER PROTEIN VPS13"/>
    <property type="match status" value="1"/>
</dbReference>
<feature type="domain" description="Vacuolar protein sorting-associated protein 13 VPS13 adaptor binding" evidence="3">
    <location>
        <begin position="3530"/>
        <end position="3608"/>
    </location>
</feature>
<comment type="caution">
    <text evidence="4">The sequence shown here is derived from an EMBL/GenBank/DDBJ whole genome shotgun (WGS) entry which is preliminary data.</text>
</comment>
<feature type="region of interest" description="Disordered" evidence="2">
    <location>
        <begin position="2190"/>
        <end position="2237"/>
    </location>
</feature>
<feature type="region of interest" description="Disordered" evidence="2">
    <location>
        <begin position="1257"/>
        <end position="1283"/>
    </location>
</feature>
<dbReference type="EMBL" id="BRYA01000274">
    <property type="protein sequence ID" value="GMI45978.1"/>
    <property type="molecule type" value="Genomic_DNA"/>
</dbReference>
<reference evidence="5" key="1">
    <citation type="journal article" date="2023" name="Commun. Biol.">
        <title>Genome analysis of Parmales, the sister group of diatoms, reveals the evolutionary specialization of diatoms from phago-mixotrophs to photoautotrophs.</title>
        <authorList>
            <person name="Ban H."/>
            <person name="Sato S."/>
            <person name="Yoshikawa S."/>
            <person name="Yamada K."/>
            <person name="Nakamura Y."/>
            <person name="Ichinomiya M."/>
            <person name="Sato N."/>
            <person name="Blanc-Mathieu R."/>
            <person name="Endo H."/>
            <person name="Kuwata A."/>
            <person name="Ogata H."/>
        </authorList>
    </citation>
    <scope>NUCLEOTIDE SEQUENCE [LARGE SCALE GENOMIC DNA]</scope>
</reference>
<feature type="region of interest" description="Disordered" evidence="2">
    <location>
        <begin position="500"/>
        <end position="537"/>
    </location>
</feature>
<name>A0A9W7GL22_9STRA</name>
<dbReference type="GO" id="GO:0045053">
    <property type="term" value="P:protein retention in Golgi apparatus"/>
    <property type="evidence" value="ECO:0007669"/>
    <property type="project" value="TreeGrafter"/>
</dbReference>
<dbReference type="Pfam" id="PF25036">
    <property type="entry name" value="VPS13_VAB"/>
    <property type="match status" value="1"/>
</dbReference>
<organism evidence="4 5">
    <name type="scientific">Triparma columacea</name>
    <dbReference type="NCBI Taxonomy" id="722753"/>
    <lineage>
        <taxon>Eukaryota</taxon>
        <taxon>Sar</taxon>
        <taxon>Stramenopiles</taxon>
        <taxon>Ochrophyta</taxon>
        <taxon>Bolidophyceae</taxon>
        <taxon>Parmales</taxon>
        <taxon>Triparmaceae</taxon>
        <taxon>Triparma</taxon>
    </lineage>
</organism>
<feature type="compositionally biased region" description="Low complexity" evidence="2">
    <location>
        <begin position="1518"/>
        <end position="1531"/>
    </location>
</feature>
<evidence type="ECO:0000313" key="4">
    <source>
        <dbReference type="EMBL" id="GMI45978.1"/>
    </source>
</evidence>